<evidence type="ECO:0000259" key="4">
    <source>
        <dbReference type="Pfam" id="PF15739"/>
    </source>
</evidence>
<name>A0AAV1QN27_SCOSC</name>
<feature type="domain" description="Translin-associated factor X-interacting protein 1 N-terminal" evidence="4">
    <location>
        <begin position="43"/>
        <end position="153"/>
    </location>
</feature>
<evidence type="ECO:0000256" key="3">
    <source>
        <dbReference type="SAM" id="MobiDB-lite"/>
    </source>
</evidence>
<feature type="region of interest" description="Disordered" evidence="3">
    <location>
        <begin position="1"/>
        <end position="27"/>
    </location>
</feature>
<dbReference type="PANTHER" id="PTHR10292">
    <property type="entry name" value="CLATHRIN HEAVY CHAIN RELATED"/>
    <property type="match status" value="1"/>
</dbReference>
<dbReference type="EMBL" id="CAWUFR010001840">
    <property type="protein sequence ID" value="CAK6984440.1"/>
    <property type="molecule type" value="Genomic_DNA"/>
</dbReference>
<dbReference type="Gene3D" id="1.25.40.30">
    <property type="match status" value="1"/>
</dbReference>
<feature type="coiled-coil region" evidence="2">
    <location>
        <begin position="205"/>
        <end position="235"/>
    </location>
</feature>
<feature type="compositionally biased region" description="Polar residues" evidence="3">
    <location>
        <begin position="7"/>
        <end position="17"/>
    </location>
</feature>
<reference evidence="5 6" key="1">
    <citation type="submission" date="2024-01" db="EMBL/GenBank/DDBJ databases">
        <authorList>
            <person name="Alioto T."/>
            <person name="Alioto T."/>
            <person name="Gomez Garrido J."/>
        </authorList>
    </citation>
    <scope>NUCLEOTIDE SEQUENCE [LARGE SCALE GENOMIC DNA]</scope>
</reference>
<dbReference type="InterPro" id="IPR016024">
    <property type="entry name" value="ARM-type_fold"/>
</dbReference>
<sequence length="600" mass="67054">MSEKTTSEPQTSRSSPPRTEERQSTPDILISESDERFFQSLYEFIEHEKQYLQCPAEGADELRYIIYRSTFNKVITRATAYKRLLMNIKAEYDDVIRALKQREDETRAAQRALAAATSHPKSLSTCQRRAAMLRDRVSVLQRETAELKEEIKRQKSSKEQSTWIPGLTVAESEDPENLERHLKHLEAQKASLLDRKSHCVSLEVKAELDAELQAAERHRDQMNAENQRLRVLYQRLRFVFDCLSSWEEKEQQVSLEELLGSTLENIRQASVTDDDGCSIDAELFEDEEPTGVDESKLLTDYLDRFIELFDSAQYEDAALHAARSPRGVLRNLDTMQMFKGVQGPPGSAPPGSAPPGSAPPLLLFFRALLLTVSAGDELSAPLSLQMVVGSLQHDALQLVSHAVTQKKLTFTEELGDVLTEHAQKMPREADLCLALAAVVYEACGLDRKTALSMCRRGLIHNAAEFMKHSRDLTAEDCIWVLCRSSSLSLLQLLTEPRRGSAAVLSAGVACVSLLVVPQQQQLALQLLDSFVSRGRGVLKQVILEDSSSSVDIWTDVASLCSELNRSDLSQAVLSVLLDQSGTRVLTPDLEGARLMEHVFL</sequence>
<dbReference type="Pfam" id="PF13838">
    <property type="entry name" value="Clathrin_H_link"/>
    <property type="match status" value="1"/>
</dbReference>
<organism evidence="5 6">
    <name type="scientific">Scomber scombrus</name>
    <name type="common">Atlantic mackerel</name>
    <name type="synonym">Scomber vernalis</name>
    <dbReference type="NCBI Taxonomy" id="13677"/>
    <lineage>
        <taxon>Eukaryota</taxon>
        <taxon>Metazoa</taxon>
        <taxon>Chordata</taxon>
        <taxon>Craniata</taxon>
        <taxon>Vertebrata</taxon>
        <taxon>Euteleostomi</taxon>
        <taxon>Actinopterygii</taxon>
        <taxon>Neopterygii</taxon>
        <taxon>Teleostei</taxon>
        <taxon>Neoteleostei</taxon>
        <taxon>Acanthomorphata</taxon>
        <taxon>Pelagiaria</taxon>
        <taxon>Scombriformes</taxon>
        <taxon>Scombridae</taxon>
        <taxon>Scomber</taxon>
    </lineage>
</organism>
<keyword evidence="1 2" id="KW-0175">Coiled coil</keyword>
<dbReference type="SUPFAM" id="SSF48371">
    <property type="entry name" value="ARM repeat"/>
    <property type="match status" value="1"/>
</dbReference>
<dbReference type="Proteomes" id="UP001314229">
    <property type="component" value="Unassembled WGS sequence"/>
</dbReference>
<gene>
    <name evidence="5" type="ORF">FSCOSCO3_A011474</name>
</gene>
<keyword evidence="6" id="KW-1185">Reference proteome</keyword>
<dbReference type="PANTHER" id="PTHR10292:SF11">
    <property type="entry name" value="CLATHRIN HEAVY CHAIN LINKER DOMAIN-CONTAINING PROTEIN 1"/>
    <property type="match status" value="1"/>
</dbReference>
<evidence type="ECO:0000256" key="2">
    <source>
        <dbReference type="SAM" id="Coils"/>
    </source>
</evidence>
<comment type="caution">
    <text evidence="5">The sequence shown here is derived from an EMBL/GenBank/DDBJ whole genome shotgun (WGS) entry which is preliminary data.</text>
</comment>
<proteinExistence type="predicted"/>
<evidence type="ECO:0000313" key="5">
    <source>
        <dbReference type="EMBL" id="CAK6984440.1"/>
    </source>
</evidence>
<protein>
    <submittedName>
        <fullName evidence="5">Clathrin heavy chain linker domain-containing protein 1-like</fullName>
    </submittedName>
</protein>
<dbReference type="InterPro" id="IPR012331">
    <property type="entry name" value="Clathrin_H-chain_linker"/>
</dbReference>
<evidence type="ECO:0000256" key="1">
    <source>
        <dbReference type="ARBA" id="ARBA00023054"/>
    </source>
</evidence>
<evidence type="ECO:0000313" key="6">
    <source>
        <dbReference type="Proteomes" id="UP001314229"/>
    </source>
</evidence>
<dbReference type="Pfam" id="PF15739">
    <property type="entry name" value="TSNAXIP1_N"/>
    <property type="match status" value="1"/>
</dbReference>
<accession>A0AAV1QN27</accession>
<dbReference type="InterPro" id="IPR032755">
    <property type="entry name" value="TSNAXIP1_N"/>
</dbReference>
<feature type="coiled-coil region" evidence="2">
    <location>
        <begin position="130"/>
        <end position="160"/>
    </location>
</feature>
<dbReference type="AlphaFoldDB" id="A0AAV1QN27"/>